<evidence type="ECO:0000313" key="1">
    <source>
        <dbReference type="EMBL" id="KZS06636.1"/>
    </source>
</evidence>
<comment type="caution">
    <text evidence="1">The sequence shown here is derived from an EMBL/GenBank/DDBJ whole genome shotgun (WGS) entry which is preliminary data.</text>
</comment>
<gene>
    <name evidence="1" type="ORF">APZ42_029849</name>
</gene>
<keyword evidence="2" id="KW-1185">Reference proteome</keyword>
<evidence type="ECO:0000313" key="2">
    <source>
        <dbReference type="Proteomes" id="UP000076858"/>
    </source>
</evidence>
<accession>A0A164P9P5</accession>
<protein>
    <submittedName>
        <fullName evidence="1">Uncharacterized protein</fullName>
    </submittedName>
</protein>
<name>A0A164P9P5_9CRUS</name>
<sequence>MPGWMKKQNGAVAADWRQLERLYSNAVVDTKPSGGGEEITSGLCDEMICHHQTRTKR</sequence>
<dbReference type="AlphaFoldDB" id="A0A164P9P5"/>
<organism evidence="1 2">
    <name type="scientific">Daphnia magna</name>
    <dbReference type="NCBI Taxonomy" id="35525"/>
    <lineage>
        <taxon>Eukaryota</taxon>
        <taxon>Metazoa</taxon>
        <taxon>Ecdysozoa</taxon>
        <taxon>Arthropoda</taxon>
        <taxon>Crustacea</taxon>
        <taxon>Branchiopoda</taxon>
        <taxon>Diplostraca</taxon>
        <taxon>Cladocera</taxon>
        <taxon>Anomopoda</taxon>
        <taxon>Daphniidae</taxon>
        <taxon>Daphnia</taxon>
    </lineage>
</organism>
<reference evidence="1 2" key="1">
    <citation type="submission" date="2016-03" db="EMBL/GenBank/DDBJ databases">
        <title>EvidentialGene: Evidence-directed Construction of Genes on Genomes.</title>
        <authorList>
            <person name="Gilbert D.G."/>
            <person name="Choi J.-H."/>
            <person name="Mockaitis K."/>
            <person name="Colbourne J."/>
            <person name="Pfrender M."/>
        </authorList>
    </citation>
    <scope>NUCLEOTIDE SEQUENCE [LARGE SCALE GENOMIC DNA]</scope>
    <source>
        <strain evidence="1 2">Xinb3</strain>
        <tissue evidence="1">Complete organism</tissue>
    </source>
</reference>
<dbReference type="EMBL" id="LRGB01002661">
    <property type="protein sequence ID" value="KZS06636.1"/>
    <property type="molecule type" value="Genomic_DNA"/>
</dbReference>
<dbReference type="Proteomes" id="UP000076858">
    <property type="component" value="Unassembled WGS sequence"/>
</dbReference>
<proteinExistence type="predicted"/>